<dbReference type="InterPro" id="IPR023210">
    <property type="entry name" value="NADP_OxRdtase_dom"/>
</dbReference>
<evidence type="ECO:0000313" key="5">
    <source>
        <dbReference type="Proteomes" id="UP001293593"/>
    </source>
</evidence>
<dbReference type="InterPro" id="IPR020471">
    <property type="entry name" value="AKR"/>
</dbReference>
<dbReference type="FunFam" id="3.20.20.100:FF:000005">
    <property type="entry name" value="NADP(H)-dependent aldo-keto reductase"/>
    <property type="match status" value="1"/>
</dbReference>
<keyword evidence="5" id="KW-1185">Reference proteome</keyword>
<accession>A0AAE1MLK3</accession>
<name>A0AAE1MLK3_9FABA</name>
<dbReference type="InterPro" id="IPR036812">
    <property type="entry name" value="NAD(P)_OxRdtase_dom_sf"/>
</dbReference>
<evidence type="ECO:0000259" key="3">
    <source>
        <dbReference type="Pfam" id="PF00248"/>
    </source>
</evidence>
<dbReference type="GO" id="GO:0016491">
    <property type="term" value="F:oxidoreductase activity"/>
    <property type="evidence" value="ECO:0007669"/>
    <property type="project" value="UniProtKB-KW"/>
</dbReference>
<dbReference type="InterPro" id="IPR050523">
    <property type="entry name" value="AKR_Detox_Biosynth"/>
</dbReference>
<dbReference type="SUPFAM" id="SSF51430">
    <property type="entry name" value="NAD(P)-linked oxidoreductase"/>
    <property type="match status" value="1"/>
</dbReference>
<dbReference type="PRINTS" id="PR00069">
    <property type="entry name" value="ALDKETRDTASE"/>
</dbReference>
<evidence type="ECO:0000256" key="2">
    <source>
        <dbReference type="ARBA" id="ARBA00023002"/>
    </source>
</evidence>
<dbReference type="EMBL" id="JAWXYG010000008">
    <property type="protein sequence ID" value="KAK4266153.1"/>
    <property type="molecule type" value="Genomic_DNA"/>
</dbReference>
<evidence type="ECO:0000256" key="1">
    <source>
        <dbReference type="ARBA" id="ARBA00022857"/>
    </source>
</evidence>
<reference evidence="4" key="1">
    <citation type="submission" date="2023-10" db="EMBL/GenBank/DDBJ databases">
        <title>Chromosome-level genome of the transformable northern wattle, Acacia crassicarpa.</title>
        <authorList>
            <person name="Massaro I."/>
            <person name="Sinha N.R."/>
            <person name="Poethig S."/>
            <person name="Leichty A.R."/>
        </authorList>
    </citation>
    <scope>NUCLEOTIDE SEQUENCE</scope>
    <source>
        <strain evidence="4">Acra3RX</strain>
        <tissue evidence="4">Leaf</tissue>
    </source>
</reference>
<dbReference type="PANTHER" id="PTHR43364:SF4">
    <property type="entry name" value="NAD(P)-LINKED OXIDOREDUCTASE SUPERFAMILY PROTEIN"/>
    <property type="match status" value="1"/>
</dbReference>
<dbReference type="CDD" id="cd19094">
    <property type="entry name" value="AKR_Tas-like"/>
    <property type="match status" value="1"/>
</dbReference>
<dbReference type="Gene3D" id="3.20.20.100">
    <property type="entry name" value="NADP-dependent oxidoreductase domain"/>
    <property type="match status" value="1"/>
</dbReference>
<dbReference type="Pfam" id="PF00248">
    <property type="entry name" value="Aldo_ket_red"/>
    <property type="match status" value="1"/>
</dbReference>
<gene>
    <name evidence="4" type="ORF">QN277_027117</name>
</gene>
<evidence type="ECO:0000313" key="4">
    <source>
        <dbReference type="EMBL" id="KAK4266153.1"/>
    </source>
</evidence>
<feature type="domain" description="NADP-dependent oxidoreductase" evidence="3">
    <location>
        <begin position="71"/>
        <end position="401"/>
    </location>
</feature>
<protein>
    <recommendedName>
        <fullName evidence="3">NADP-dependent oxidoreductase domain-containing protein</fullName>
    </recommendedName>
</protein>
<proteinExistence type="predicted"/>
<keyword evidence="1" id="KW-0521">NADP</keyword>
<dbReference type="AlphaFoldDB" id="A0AAE1MLK3"/>
<keyword evidence="2" id="KW-0560">Oxidoreductase</keyword>
<dbReference type="PANTHER" id="PTHR43364">
    <property type="entry name" value="NADH-SPECIFIC METHYLGLYOXAL REDUCTASE-RELATED"/>
    <property type="match status" value="1"/>
</dbReference>
<dbReference type="Proteomes" id="UP001293593">
    <property type="component" value="Unassembled WGS sequence"/>
</dbReference>
<organism evidence="4 5">
    <name type="scientific">Acacia crassicarpa</name>
    <name type="common">northern wattle</name>
    <dbReference type="NCBI Taxonomy" id="499986"/>
    <lineage>
        <taxon>Eukaryota</taxon>
        <taxon>Viridiplantae</taxon>
        <taxon>Streptophyta</taxon>
        <taxon>Embryophyta</taxon>
        <taxon>Tracheophyta</taxon>
        <taxon>Spermatophyta</taxon>
        <taxon>Magnoliopsida</taxon>
        <taxon>eudicotyledons</taxon>
        <taxon>Gunneridae</taxon>
        <taxon>Pentapetalae</taxon>
        <taxon>rosids</taxon>
        <taxon>fabids</taxon>
        <taxon>Fabales</taxon>
        <taxon>Fabaceae</taxon>
        <taxon>Caesalpinioideae</taxon>
        <taxon>mimosoid clade</taxon>
        <taxon>Acacieae</taxon>
        <taxon>Acacia</taxon>
    </lineage>
</organism>
<comment type="caution">
    <text evidence="4">The sequence shown here is derived from an EMBL/GenBank/DDBJ whole genome shotgun (WGS) entry which is preliminary data.</text>
</comment>
<sequence length="414" mass="46710">MATLSPFPVIPASSFQKTPASGRSVKLPWPLNTRISRFRKSTPSTIVRATLAQKNALEYRKLGDSDLNISEITLGTMTFGEQNTEKEAHDMLSYAFGHGINALDTAEMYPVPMNQETQGRTDLYIGSWLKSQSRDKIILATKVSGYTEQLTYLRENAKVVRVDASNIKESVEKSLKRLGTDYIDLLQIHWPDRHVGKFGFYYDPSKWRPSVPFVEQLQAFQELINEGKVRYIGVSNETSYGVMEFVHAAKVEGLPKIVSIQNSYSLLVRCIFEVDLVEVCHPKNCNIGLLAYSPLGGGSLTGKYIDINSKAAREGRFKLFPGYMERYNKSLAREATMQYLEVAKKHGLTPAELALGFVRDRVFVTSSIIGATSIDQLKEDIDAFTQTRRPLPPEVMADIEHVFRRYRDPTTNIF</sequence>